<evidence type="ECO:0000256" key="5">
    <source>
        <dbReference type="ARBA" id="ARBA00022989"/>
    </source>
</evidence>
<accession>F0W243</accession>
<dbReference type="InterPro" id="IPR013936">
    <property type="entry name" value="CRT-like"/>
</dbReference>
<evidence type="ECO:0000256" key="6">
    <source>
        <dbReference type="ARBA" id="ARBA00023136"/>
    </source>
</evidence>
<feature type="transmembrane region" description="Helical" evidence="7">
    <location>
        <begin position="100"/>
        <end position="119"/>
    </location>
</feature>
<comment type="subcellular location">
    <subcellularLocation>
        <location evidence="1">Membrane</location>
        <topology evidence="1">Multi-pass membrane protein</topology>
    </subcellularLocation>
</comment>
<dbReference type="PANTHER" id="PTHR31326">
    <property type="entry name" value="PROTEIN CLT2, CHLOROPLASTIC"/>
    <property type="match status" value="1"/>
</dbReference>
<feature type="transmembrane region" description="Helical" evidence="7">
    <location>
        <begin position="344"/>
        <end position="361"/>
    </location>
</feature>
<dbReference type="PANTHER" id="PTHR31326:SF1">
    <property type="entry name" value="PROTEIN CLT2, CHLOROPLASTIC"/>
    <property type="match status" value="1"/>
</dbReference>
<feature type="transmembrane region" description="Helical" evidence="7">
    <location>
        <begin position="28"/>
        <end position="48"/>
    </location>
</feature>
<feature type="transmembrane region" description="Helical" evidence="7">
    <location>
        <begin position="187"/>
        <end position="206"/>
    </location>
</feature>
<evidence type="ECO:0000256" key="7">
    <source>
        <dbReference type="SAM" id="Phobius"/>
    </source>
</evidence>
<dbReference type="Pfam" id="PF08627">
    <property type="entry name" value="CRT-like"/>
    <property type="match status" value="1"/>
</dbReference>
<feature type="transmembrane region" description="Helical" evidence="7">
    <location>
        <begin position="218"/>
        <end position="241"/>
    </location>
</feature>
<evidence type="ECO:0000256" key="3">
    <source>
        <dbReference type="ARBA" id="ARBA00022448"/>
    </source>
</evidence>
<feature type="transmembrane region" description="Helical" evidence="7">
    <location>
        <begin position="155"/>
        <end position="175"/>
    </location>
</feature>
<dbReference type="HOGENOM" id="CLU_699233_0_0_1"/>
<keyword evidence="3" id="KW-0813">Transport</keyword>
<reference evidence="8" key="2">
    <citation type="submission" date="2011-02" db="EMBL/GenBank/DDBJ databases">
        <authorList>
            <person name="MacLean D."/>
        </authorList>
    </citation>
    <scope>NUCLEOTIDE SEQUENCE</scope>
</reference>
<keyword evidence="5 7" id="KW-1133">Transmembrane helix</keyword>
<dbReference type="GO" id="GO:0016020">
    <property type="term" value="C:membrane"/>
    <property type="evidence" value="ECO:0007669"/>
    <property type="project" value="UniProtKB-SubCell"/>
</dbReference>
<feature type="transmembrane region" description="Helical" evidence="7">
    <location>
        <begin position="60"/>
        <end position="80"/>
    </location>
</feature>
<dbReference type="EMBL" id="FR824053">
    <property type="protein sequence ID" value="CCA15123.1"/>
    <property type="molecule type" value="Genomic_DNA"/>
</dbReference>
<evidence type="ECO:0000256" key="2">
    <source>
        <dbReference type="ARBA" id="ARBA00006690"/>
    </source>
</evidence>
<feature type="transmembrane region" description="Helical" evidence="7">
    <location>
        <begin position="272"/>
        <end position="292"/>
    </location>
</feature>
<gene>
    <name evidence="8" type="primary">AlNc14C8G1117</name>
    <name evidence="8" type="ORF">ALNC14_012660</name>
</gene>
<name>F0W243_9STRA</name>
<organism evidence="8">
    <name type="scientific">Albugo laibachii Nc14</name>
    <dbReference type="NCBI Taxonomy" id="890382"/>
    <lineage>
        <taxon>Eukaryota</taxon>
        <taxon>Sar</taxon>
        <taxon>Stramenopiles</taxon>
        <taxon>Oomycota</taxon>
        <taxon>Peronosporomycetes</taxon>
        <taxon>Albuginales</taxon>
        <taxon>Albuginaceae</taxon>
        <taxon>Albugo</taxon>
    </lineage>
</organism>
<keyword evidence="6 7" id="KW-0472">Membrane</keyword>
<sequence length="392" mass="44238">MNFDTPFLSLGTDAWTGRPHHIFSKESLMVITVIFLLISTMTSERVLFKLIVDRMESYRYFLSQLMTFVYIPPLFCTVGVKATREDLLEHEMTDFPKIRFLYMGLLDLLHSVLIFMAGGNIAPTLTVLLLQASFPLSTVFEMILNKRIWYSRVHLIGTAVIILGLGCLFFPSNLILDSPSSLEQTDYTNRLIYLAAMIPGSASILYKEYAIRNQPMDMVYLNTWVAVYQFVGGLLLAPIFLDLDLLQYQQKLSGLECLINEDSEGSADNCRFGLVLFLLFIACGFSVNLLLVKLVRLTSISVTNTTAIMGFVCSFCTLLTYEMTPRVKEFIPTPNWTKAATSDVVISFVVIAIGRILYHWYPEPEVEAITSSAADKESELLLQDSEAGIKYM</sequence>
<evidence type="ECO:0000256" key="1">
    <source>
        <dbReference type="ARBA" id="ARBA00004141"/>
    </source>
</evidence>
<feature type="transmembrane region" description="Helical" evidence="7">
    <location>
        <begin position="304"/>
        <end position="324"/>
    </location>
</feature>
<comment type="similarity">
    <text evidence="2">Belongs to the CRT-like transporter family.</text>
</comment>
<evidence type="ECO:0000256" key="4">
    <source>
        <dbReference type="ARBA" id="ARBA00022692"/>
    </source>
</evidence>
<protein>
    <submittedName>
        <fullName evidence="8">Drug/Metabolite Transporter (DMT) Superfamily putat</fullName>
    </submittedName>
</protein>
<reference evidence="8" key="1">
    <citation type="journal article" date="2011" name="PLoS Biol.">
        <title>Gene gain and loss during evolution of obligate parasitism in the white rust pathogen of Arabidopsis thaliana.</title>
        <authorList>
            <person name="Kemen E."/>
            <person name="Gardiner A."/>
            <person name="Schultz-Larsen T."/>
            <person name="Kemen A.C."/>
            <person name="Balmuth A.L."/>
            <person name="Robert-Seilaniantz A."/>
            <person name="Bailey K."/>
            <person name="Holub E."/>
            <person name="Studholme D.J."/>
            <person name="Maclean D."/>
            <person name="Jones J.D."/>
        </authorList>
    </citation>
    <scope>NUCLEOTIDE SEQUENCE</scope>
</reference>
<dbReference type="AlphaFoldDB" id="F0W243"/>
<proteinExistence type="inferred from homology"/>
<evidence type="ECO:0000313" key="8">
    <source>
        <dbReference type="EMBL" id="CCA15123.1"/>
    </source>
</evidence>
<keyword evidence="4 7" id="KW-0812">Transmembrane</keyword>